<dbReference type="AlphaFoldDB" id="A0A378JL95"/>
<dbReference type="EMBL" id="UGOD01000001">
    <property type="protein sequence ID" value="STX51458.1"/>
    <property type="molecule type" value="Genomic_DNA"/>
</dbReference>
<keyword evidence="2" id="KW-1185">Reference proteome</keyword>
<evidence type="ECO:0000313" key="2">
    <source>
        <dbReference type="Proteomes" id="UP000254794"/>
    </source>
</evidence>
<dbReference type="RefSeq" id="WP_115331094.1">
    <property type="nucleotide sequence ID" value="NZ_CAAAHP010000001.1"/>
</dbReference>
<name>A0A378JL95_9GAMM</name>
<dbReference type="OrthoDB" id="5639078at2"/>
<accession>A0A378JL95</accession>
<evidence type="ECO:0000313" key="1">
    <source>
        <dbReference type="EMBL" id="STX51458.1"/>
    </source>
</evidence>
<gene>
    <name evidence="1" type="ORF">NCTC13316_01553</name>
</gene>
<reference evidence="1 2" key="1">
    <citation type="submission" date="2018-06" db="EMBL/GenBank/DDBJ databases">
        <authorList>
            <consortium name="Pathogen Informatics"/>
            <person name="Doyle S."/>
        </authorList>
    </citation>
    <scope>NUCLEOTIDE SEQUENCE [LARGE SCALE GENOMIC DNA]</scope>
    <source>
        <strain evidence="1 2">NCTC13316</strain>
    </source>
</reference>
<sequence length="327" mass="37011">MPLDITGYELTRLEKDINGKYIFPNMPCGILPFFINNEDQIVWGCVETNRVGVTAIAPPAGTQDIIALKNNHRLTFEVAKPLKENNYEFLQSFVGKPISNEIYQNLITSLIQEGFDVYIEHPLATAAHETKEEHGIDLHIKEGAHSNLLVSMFEFDPQTILAKRGTTTQKIFAAHLTPPGNVTLNYTDKIEEKIDLNKGRPFYEKGIWTTLEDLKLSLEKEQQLFKARKEAGILPFNLKQIALIEAEFKAYASRIELIEKIESSIKTNLNCVIASKANLPSLDFINLQKSKNTENSPMNSPYNLFAYSPKVKRNNASEEKTQDLIII</sequence>
<organism evidence="1 2">
    <name type="scientific">Legionella busanensis</name>
    <dbReference type="NCBI Taxonomy" id="190655"/>
    <lineage>
        <taxon>Bacteria</taxon>
        <taxon>Pseudomonadati</taxon>
        <taxon>Pseudomonadota</taxon>
        <taxon>Gammaproteobacteria</taxon>
        <taxon>Legionellales</taxon>
        <taxon>Legionellaceae</taxon>
        <taxon>Legionella</taxon>
    </lineage>
</organism>
<dbReference type="Proteomes" id="UP000254794">
    <property type="component" value="Unassembled WGS sequence"/>
</dbReference>
<proteinExistence type="predicted"/>
<protein>
    <submittedName>
        <fullName evidence="1">Uncharacterized protein</fullName>
    </submittedName>
</protein>